<dbReference type="PANTHER" id="PTHR11289:SF0">
    <property type="entry name" value="BREAST CANCER TYPE 2 SUSCEPTIBILITY PROTEIN"/>
    <property type="match status" value="1"/>
</dbReference>
<dbReference type="GO" id="GO:0006355">
    <property type="term" value="P:regulation of DNA-templated transcription"/>
    <property type="evidence" value="ECO:0007669"/>
    <property type="project" value="TreeGrafter"/>
</dbReference>
<dbReference type="InterPro" id="IPR015187">
    <property type="entry name" value="BRCA2_OB_1"/>
</dbReference>
<dbReference type="PANTHER" id="PTHR11289">
    <property type="entry name" value="BREAST CANCER TYPE 2 SUSCEPTIBILITY PROTEIN BRCA2"/>
    <property type="match status" value="1"/>
</dbReference>
<dbReference type="AlphaFoldDB" id="A0A0D7BTJ2"/>
<feature type="compositionally biased region" description="Polar residues" evidence="1">
    <location>
        <begin position="387"/>
        <end position="396"/>
    </location>
</feature>
<accession>A0A0D7BTJ2</accession>
<dbReference type="OrthoDB" id="21095at2759"/>
<dbReference type="InterPro" id="IPR015525">
    <property type="entry name" value="BRCA2"/>
</dbReference>
<dbReference type="Pfam" id="PF09169">
    <property type="entry name" value="BRCA-2_helical"/>
    <property type="match status" value="1"/>
</dbReference>
<evidence type="ECO:0000256" key="1">
    <source>
        <dbReference type="SAM" id="MobiDB-lite"/>
    </source>
</evidence>
<dbReference type="InterPro" id="IPR015252">
    <property type="entry name" value="BRCA2_hlx"/>
</dbReference>
<dbReference type="InterPro" id="IPR012340">
    <property type="entry name" value="NA-bd_OB-fold"/>
</dbReference>
<evidence type="ECO:0000259" key="2">
    <source>
        <dbReference type="Pfam" id="PF09103"/>
    </source>
</evidence>
<feature type="domain" description="Breast cancer type 2 susceptibility protein helical" evidence="3">
    <location>
        <begin position="482"/>
        <end position="538"/>
    </location>
</feature>
<evidence type="ECO:0008006" key="6">
    <source>
        <dbReference type="Google" id="ProtNLM"/>
    </source>
</evidence>
<proteinExistence type="predicted"/>
<feature type="region of interest" description="Disordered" evidence="1">
    <location>
        <begin position="377"/>
        <end position="397"/>
    </location>
</feature>
<evidence type="ECO:0000313" key="4">
    <source>
        <dbReference type="EMBL" id="KIY73494.1"/>
    </source>
</evidence>
<dbReference type="InterPro" id="IPR036315">
    <property type="entry name" value="BRCA2_hlx_sf"/>
</dbReference>
<feature type="region of interest" description="Disordered" evidence="1">
    <location>
        <begin position="53"/>
        <end position="83"/>
    </location>
</feature>
<reference evidence="4 5" key="1">
    <citation type="journal article" date="2015" name="Fungal Genet. Biol.">
        <title>Evolution of novel wood decay mechanisms in Agaricales revealed by the genome sequences of Fistulina hepatica and Cylindrobasidium torrendii.</title>
        <authorList>
            <person name="Floudas D."/>
            <person name="Held B.W."/>
            <person name="Riley R."/>
            <person name="Nagy L.G."/>
            <person name="Koehler G."/>
            <person name="Ransdell A.S."/>
            <person name="Younus H."/>
            <person name="Chow J."/>
            <person name="Chiniquy J."/>
            <person name="Lipzen A."/>
            <person name="Tritt A."/>
            <person name="Sun H."/>
            <person name="Haridas S."/>
            <person name="LaButti K."/>
            <person name="Ohm R.A."/>
            <person name="Kues U."/>
            <person name="Blanchette R.A."/>
            <person name="Grigoriev I.V."/>
            <person name="Minto R.E."/>
            <person name="Hibbett D.S."/>
        </authorList>
    </citation>
    <scope>NUCLEOTIDE SEQUENCE [LARGE SCALE GENOMIC DNA]</scope>
    <source>
        <strain evidence="4 5">FP15055 ss-10</strain>
    </source>
</reference>
<dbReference type="EMBL" id="KN880435">
    <property type="protein sequence ID" value="KIY73494.1"/>
    <property type="molecule type" value="Genomic_DNA"/>
</dbReference>
<dbReference type="SUPFAM" id="SSF50249">
    <property type="entry name" value="Nucleic acid-binding proteins"/>
    <property type="match status" value="2"/>
</dbReference>
<keyword evidence="5" id="KW-1185">Reference proteome</keyword>
<dbReference type="Pfam" id="PF09103">
    <property type="entry name" value="BRCA-2_OB1"/>
    <property type="match status" value="1"/>
</dbReference>
<dbReference type="STRING" id="1314674.A0A0D7BTJ2"/>
<dbReference type="Gene3D" id="2.40.50.140">
    <property type="entry name" value="Nucleic acid-binding proteins"/>
    <property type="match status" value="3"/>
</dbReference>
<name>A0A0D7BTJ2_9AGAR</name>
<dbReference type="SUPFAM" id="SSF81872">
    <property type="entry name" value="BRCA2 helical domain"/>
    <property type="match status" value="1"/>
</dbReference>
<evidence type="ECO:0000259" key="3">
    <source>
        <dbReference type="Pfam" id="PF09169"/>
    </source>
</evidence>
<dbReference type="CDD" id="cd04493">
    <property type="entry name" value="BRCA2DBD_OB1"/>
    <property type="match status" value="1"/>
</dbReference>
<feature type="domain" description="BRCA2 OB1" evidence="2">
    <location>
        <begin position="542"/>
        <end position="662"/>
    </location>
</feature>
<dbReference type="Proteomes" id="UP000054007">
    <property type="component" value="Unassembled WGS sequence"/>
</dbReference>
<sequence>MGRRSASPTIEPSPKRARLDSSPLFDEEISLSVEEANALETFEENLTQLRASQLQARQYSDDAEDRHDEAPSDDPFSELPSKTPALFSTATSLFQSAAQLEASSSQDAFLSQPNINGESDPWFDAEAPTNVGAGFSSASSISLGFKTATTITPGFQTASKKGAIIPSAEALARAKARMREWQDNDDDDPAEPDTASPGSVPSGFPLFQTASSITDATPERSKFRNLVNVPETPTSPTRPAVSRPSVLPPSSQPFRMLKSSEPPPFRPPLLKTAQPKTPFTPPFAAPRLATPGPAATTSTFTSAAAVTTPARPFQRHGFTTPYARLEASPLPSGSHLATPLSRPKFSAARSTPAKFKTPFKAGMGPGTPGFKKLLTQQQSQAALAHTPGTSASTPRLASTKAERTFFDLTPPLGRKSLAVNAQLPRWHELNTGDLPNSIVTHLELMHPSRASEYSFYSASPGNDSTCVGPQQAYEQLQADGCTLATKEWVENHWGLILWKLAGMAHIEPEREWYDDKKRWGWEEVHRQLLYRYEREINRGQRPPLRCIVMQDVASVYPMVLCVSEINWSPLTRGEDGSVSEPAVELQVTDGWYKIRAQVDDPLTRAITKGTLRVGRKIAVVNAKLDSERKDGQEILKAEKSAKLVLCGNATHLAPWHAKLGFMKEYPIITMNSLTGDGGVVPSMDVVVQKVHPMGYCEFNTDGSRTLFDEKEEFKQQEKWTLAREVKHSKLKETFESDLRRYLTYAERLERKAGSGFRPNELGPPDSIEEFYDQLENASDSTQVLSSVGSSEAGWLALHIRAQIEQRSNSVVEEIEKELNETFPVRNVVSLRVLFVKDAYTERHDANREAAVTVWDALNTCLTEGRKPGTFVVGEKCRFTHLQPTSIKSWMGKEPGSQIFLRTTKATRIVKLKG</sequence>
<gene>
    <name evidence="4" type="ORF">CYLTODRAFT_416868</name>
</gene>
<feature type="region of interest" description="Disordered" evidence="1">
    <location>
        <begin position="1"/>
        <end position="22"/>
    </location>
</feature>
<protein>
    <recommendedName>
        <fullName evidence="6">BRCA2 OB1 domain-containing protein</fullName>
    </recommendedName>
</protein>
<evidence type="ECO:0000313" key="5">
    <source>
        <dbReference type="Proteomes" id="UP000054007"/>
    </source>
</evidence>
<organism evidence="4 5">
    <name type="scientific">Cylindrobasidium torrendii FP15055 ss-10</name>
    <dbReference type="NCBI Taxonomy" id="1314674"/>
    <lineage>
        <taxon>Eukaryota</taxon>
        <taxon>Fungi</taxon>
        <taxon>Dikarya</taxon>
        <taxon>Basidiomycota</taxon>
        <taxon>Agaricomycotina</taxon>
        <taxon>Agaricomycetes</taxon>
        <taxon>Agaricomycetidae</taxon>
        <taxon>Agaricales</taxon>
        <taxon>Marasmiineae</taxon>
        <taxon>Physalacriaceae</taxon>
        <taxon>Cylindrobasidium</taxon>
    </lineage>
</organism>
<feature type="region of interest" description="Disordered" evidence="1">
    <location>
        <begin position="175"/>
        <end position="251"/>
    </location>
</feature>
<dbReference type="GO" id="GO:0000724">
    <property type="term" value="P:double-strand break repair via homologous recombination"/>
    <property type="evidence" value="ECO:0007669"/>
    <property type="project" value="InterPro"/>
</dbReference>
<feature type="compositionally biased region" description="Polar residues" evidence="1">
    <location>
        <begin position="1"/>
        <end position="10"/>
    </location>
</feature>